<evidence type="ECO:0000256" key="5">
    <source>
        <dbReference type="SAM" id="SignalP"/>
    </source>
</evidence>
<protein>
    <submittedName>
        <fullName evidence="6">Multiple sugar transport system substrate-binding protein</fullName>
    </submittedName>
</protein>
<evidence type="ECO:0000256" key="1">
    <source>
        <dbReference type="ARBA" id="ARBA00008520"/>
    </source>
</evidence>
<dbReference type="PANTHER" id="PTHR30061">
    <property type="entry name" value="MALTOSE-BINDING PERIPLASMIC PROTEIN"/>
    <property type="match status" value="1"/>
</dbReference>
<dbReference type="GO" id="GO:0015768">
    <property type="term" value="P:maltose transport"/>
    <property type="evidence" value="ECO:0007669"/>
    <property type="project" value="TreeGrafter"/>
</dbReference>
<dbReference type="GO" id="GO:0055052">
    <property type="term" value="C:ATP-binding cassette (ABC) transporter complex, substrate-binding subunit-containing"/>
    <property type="evidence" value="ECO:0007669"/>
    <property type="project" value="TreeGrafter"/>
</dbReference>
<keyword evidence="3 5" id="KW-0732">Signal</keyword>
<feature type="chain" id="PRO_5039090524" evidence="5">
    <location>
        <begin position="45"/>
        <end position="443"/>
    </location>
</feature>
<dbReference type="OrthoDB" id="3495561at2"/>
<evidence type="ECO:0000313" key="7">
    <source>
        <dbReference type="Proteomes" id="UP000184452"/>
    </source>
</evidence>
<dbReference type="Proteomes" id="UP000184452">
    <property type="component" value="Unassembled WGS sequence"/>
</dbReference>
<dbReference type="GO" id="GO:1901982">
    <property type="term" value="F:maltose binding"/>
    <property type="evidence" value="ECO:0007669"/>
    <property type="project" value="TreeGrafter"/>
</dbReference>
<dbReference type="RefSeq" id="WP_084737432.1">
    <property type="nucleotide sequence ID" value="NZ_FQZK01000010.1"/>
</dbReference>
<organism evidence="6 7">
    <name type="scientific">Nocardiopsis flavescens</name>
    <dbReference type="NCBI Taxonomy" id="758803"/>
    <lineage>
        <taxon>Bacteria</taxon>
        <taxon>Bacillati</taxon>
        <taxon>Actinomycetota</taxon>
        <taxon>Actinomycetes</taxon>
        <taxon>Streptosporangiales</taxon>
        <taxon>Nocardiopsidaceae</taxon>
        <taxon>Nocardiopsis</taxon>
    </lineage>
</organism>
<dbReference type="EMBL" id="FQZK01000010">
    <property type="protein sequence ID" value="SHJ86134.1"/>
    <property type="molecule type" value="Genomic_DNA"/>
</dbReference>
<keyword evidence="6" id="KW-0762">Sugar transport</keyword>
<evidence type="ECO:0000313" key="6">
    <source>
        <dbReference type="EMBL" id="SHJ86134.1"/>
    </source>
</evidence>
<dbReference type="STRING" id="758803.SAMN05421803_110184"/>
<dbReference type="GO" id="GO:0042956">
    <property type="term" value="P:maltodextrin transmembrane transport"/>
    <property type="evidence" value="ECO:0007669"/>
    <property type="project" value="TreeGrafter"/>
</dbReference>
<proteinExistence type="inferred from homology"/>
<dbReference type="CDD" id="cd14750">
    <property type="entry name" value="PBP2_TMBP"/>
    <property type="match status" value="1"/>
</dbReference>
<dbReference type="AlphaFoldDB" id="A0A1M6MRQ3"/>
<dbReference type="Gene3D" id="3.40.190.10">
    <property type="entry name" value="Periplasmic binding protein-like II"/>
    <property type="match status" value="2"/>
</dbReference>
<keyword evidence="2" id="KW-0813">Transport</keyword>
<evidence type="ECO:0000256" key="2">
    <source>
        <dbReference type="ARBA" id="ARBA00022448"/>
    </source>
</evidence>
<keyword evidence="7" id="KW-1185">Reference proteome</keyword>
<feature type="signal peptide" evidence="5">
    <location>
        <begin position="1"/>
        <end position="44"/>
    </location>
</feature>
<comment type="similarity">
    <text evidence="1">Belongs to the bacterial solute-binding protein 1 family.</text>
</comment>
<dbReference type="PANTHER" id="PTHR30061:SF50">
    <property type="entry name" value="MALTOSE_MALTODEXTRIN-BINDING PERIPLASMIC PROTEIN"/>
    <property type="match status" value="1"/>
</dbReference>
<gene>
    <name evidence="6" type="ORF">SAMN05421803_110184</name>
</gene>
<sequence length="443" mass="47780">MPFAQARPARPGGLRPRGRGRRAARSLAAGAAALLLVLSTGCGAPPGQEGGGAGLADDPRFVWAVTGADRAVHEQVATLWNETHPDRQVEIYFLAPTADEQRQAMFQDLQSRAGQFDVLGLDVIWTGEFADFGYVESLEDLRPEVEGVSLDGAVDTAQWRQELFALPYSSNGAFLYYRTDLVDEPPRTWQELYETGIEAAEEEGISGFVGQGDRYEGFVVSYLELFWAAGGELFDEEQTRTTFLEGGAAATALDFMTRAHADGLFAEGYDSMVEDDARALFQAGEAVYMRNWPYAVPLLSGEAGEESAVADDFAVAPLPTFDGQGGTSALGGLNNAVSTLSDEKELAREFVLWAATDPDAQALLARNSLPPTMESVYDDAEDPNFRMLGDILAQAHARPPVPGYNSLSLAIQDGLHPAFLGQAEAEPSLEAVERAADDALRQE</sequence>
<reference evidence="6 7" key="1">
    <citation type="submission" date="2016-11" db="EMBL/GenBank/DDBJ databases">
        <authorList>
            <person name="Jaros S."/>
            <person name="Januszkiewicz K."/>
            <person name="Wedrychowicz H."/>
        </authorList>
    </citation>
    <scope>NUCLEOTIDE SEQUENCE [LARGE SCALE GENOMIC DNA]</scope>
    <source>
        <strain evidence="6 7">CGMCC 4.5723</strain>
    </source>
</reference>
<feature type="region of interest" description="Disordered" evidence="4">
    <location>
        <begin position="1"/>
        <end position="22"/>
    </location>
</feature>
<feature type="compositionally biased region" description="Low complexity" evidence="4">
    <location>
        <begin position="1"/>
        <end position="14"/>
    </location>
</feature>
<evidence type="ECO:0000256" key="4">
    <source>
        <dbReference type="SAM" id="MobiDB-lite"/>
    </source>
</evidence>
<name>A0A1M6MRQ3_9ACTN</name>
<dbReference type="Pfam" id="PF01547">
    <property type="entry name" value="SBP_bac_1"/>
    <property type="match status" value="1"/>
</dbReference>
<evidence type="ECO:0000256" key="3">
    <source>
        <dbReference type="ARBA" id="ARBA00022729"/>
    </source>
</evidence>
<accession>A0A1M6MRQ3</accession>
<dbReference type="InterPro" id="IPR006059">
    <property type="entry name" value="SBP"/>
</dbReference>
<dbReference type="SUPFAM" id="SSF53850">
    <property type="entry name" value="Periplasmic binding protein-like II"/>
    <property type="match status" value="1"/>
</dbReference>